<evidence type="ECO:0000256" key="7">
    <source>
        <dbReference type="SAM" id="Phobius"/>
    </source>
</evidence>
<dbReference type="SMART" id="SM00408">
    <property type="entry name" value="IGc2"/>
    <property type="match status" value="3"/>
</dbReference>
<dbReference type="InterPro" id="IPR000483">
    <property type="entry name" value="Cys-rich_flank_reg_C"/>
</dbReference>
<feature type="compositionally biased region" description="Pro residues" evidence="6">
    <location>
        <begin position="1396"/>
        <end position="1417"/>
    </location>
</feature>
<protein>
    <submittedName>
        <fullName evidence="9">Leucine-rich repeats and immunoglobulin domains protein 1</fullName>
    </submittedName>
</protein>
<dbReference type="Pfam" id="PF07679">
    <property type="entry name" value="I-set"/>
    <property type="match status" value="2"/>
</dbReference>
<feature type="compositionally biased region" description="Polar residues" evidence="6">
    <location>
        <begin position="1242"/>
        <end position="1263"/>
    </location>
</feature>
<dbReference type="PANTHER" id="PTHR45842">
    <property type="entry name" value="SYNAPTIC ADHESION-LIKE MOLECULE SALM"/>
    <property type="match status" value="1"/>
</dbReference>
<feature type="non-terminal residue" evidence="9">
    <location>
        <position position="1"/>
    </location>
</feature>
<feature type="domain" description="Ig-like" evidence="8">
    <location>
        <begin position="454"/>
        <end position="551"/>
    </location>
</feature>
<feature type="domain" description="Ig-like" evidence="8">
    <location>
        <begin position="556"/>
        <end position="645"/>
    </location>
</feature>
<accession>A0AAV4BUE3</accession>
<organism evidence="9 10">
    <name type="scientific">Plakobranchus ocellatus</name>
    <dbReference type="NCBI Taxonomy" id="259542"/>
    <lineage>
        <taxon>Eukaryota</taxon>
        <taxon>Metazoa</taxon>
        <taxon>Spiralia</taxon>
        <taxon>Lophotrochozoa</taxon>
        <taxon>Mollusca</taxon>
        <taxon>Gastropoda</taxon>
        <taxon>Heterobranchia</taxon>
        <taxon>Euthyneura</taxon>
        <taxon>Panpulmonata</taxon>
        <taxon>Sacoglossa</taxon>
        <taxon>Placobranchoidea</taxon>
        <taxon>Plakobranchidae</taxon>
        <taxon>Plakobranchus</taxon>
    </lineage>
</organism>
<dbReference type="SMART" id="SM00082">
    <property type="entry name" value="LRRCT"/>
    <property type="match status" value="1"/>
</dbReference>
<dbReference type="SUPFAM" id="SSF48726">
    <property type="entry name" value="Immunoglobulin"/>
    <property type="match status" value="3"/>
</dbReference>
<dbReference type="InterPro" id="IPR003599">
    <property type="entry name" value="Ig_sub"/>
</dbReference>
<sequence length="1479" mass="162720">DISKNGIKNLNGSVFGDLTALQTLKLEKNELQEIPVFPRKSGIKELFLAFNNIPTIPALALERMPNLTVLDLSHNYILSIVNGTFPAGCMLIMLNLNNNHIAVVEKGALNNLTELHTLKMNKNKLRELPVKGFEGLFRVKTLELMKNDITTIRGLTFQGMKRLHTLKLKRNDISTLETAAFYELPSLVNLQLGHNKISAVQREWMYGLKVLRTLSLPHNKIAEINPESLVCKHLEKLDLSHNQLRAIMRDTIAPLKQLKQLSLDHNRISTIDESAFNELRRLQILIAITCCQDLALLAPPLQIGTGFHSLSDCVARELNHNEISWSMEDVTGVFHSLNRLNRLGLKANGISTIPVHAFSGLQQLKELSLDDNDITSIQENAFETLRKLESLTFNSSKFTCDCHLSWLPDWLQANGFSFSATGTCFHPPLLKGVHLYKVDMDKSTDCNDGEYLKPVIFESPRSTVGYKGENMSLECVSGVAGNSQPIIKWKKGKSMWVPDSMFEVTAARDGEINRYTSRLYLRNIQDSAEGSYQCVVSNDFGRAYSERAHITVYVYPVFTEEPTDVTVKAGKNAELKCAATGQPMPTISWKKDGGDNFPAARERRMQVYPDDSHFYILSVQAADQGVYTCKAENDAGTVTSNATVTVLETPDFVQPMKRKKSTRKGDTSVLQCMASGSPQPKLSWLKDGKSLVMTPRHFFTVDSQILVIVETQWSDAGVYSCRISNSLGTAKGTTELQVLSASGEAVDASSSSFGLDDKSTTTGIIIIAVVCCVVGTSLVWVIIIYQTRKRHEMYSAAPSDETTLPGEVPSSGYMSSDREGSYSQGPLTTAGYHYQDYQMKESGYESSSGQFRVCPVIYPNGVDEDEPVHRMTAGDRLLRQTANANSAGSLQYAGSEGGDTLASRHSTSSGQHSGTSEQLSSHSCRSGHSSSPAGHNHPQLQLHVQTGNTLNDSHSPIPPFELSPLPDYCSNYDEESGMQSHYIGRYGGRGSSSGARSPLTPSAPPLLQTFHPKKQTSSSHERFLASTLEGTSHRKERDEKRKLMFPHRRAVSRDAVAITEKDSDEDGAWVDENGFRPRTHSDSCDKRMVGYNQYHPVSLGKDGLQTQCSGCGCRLRVGDHLDDRSSYIKQDVLLPHEIQVETGCVNCSDSCNCYSNNSPIHSCTNDRNSHRNINNNNTSIPFTSSSASPLLSPPSPSLLYRHSHHHPHQQTKGLAVHGRKSHHLQGCVNKKNNNNNNNNNNYSKKTSRNPQNDCALDSSTHGNLPNGGRSSPPCCCEVMRDTKYCTTCTPRRGEGEAEHLKESGVLCCHHCSHQQNQPLLKSPHKIYTQQSSGRAGALQTSPLGKGSSMSSGTLRHDPGYSDCENCKHENKLPSKHHPQCTNHSSKLSSIGNRPSASPPPYSTLRHTPPPYILPPDRLPVASVAAAAPRAPNRASPSTIPTSPSPSNNSSSKSKKNGSSHAKNNVHSDVLVNSVRTIDL</sequence>
<evidence type="ECO:0000256" key="2">
    <source>
        <dbReference type="ARBA" id="ARBA00022729"/>
    </source>
</evidence>
<feature type="region of interest" description="Disordered" evidence="6">
    <location>
        <begin position="1174"/>
        <end position="1270"/>
    </location>
</feature>
<dbReference type="InterPro" id="IPR003598">
    <property type="entry name" value="Ig_sub2"/>
</dbReference>
<comment type="caution">
    <text evidence="9">The sequence shown here is derived from an EMBL/GenBank/DDBJ whole genome shotgun (WGS) entry which is preliminary data.</text>
</comment>
<feature type="compositionally biased region" description="Polar residues" evidence="6">
    <location>
        <begin position="1379"/>
        <end position="1395"/>
    </location>
</feature>
<feature type="compositionally biased region" description="Low complexity" evidence="6">
    <location>
        <begin position="1418"/>
        <end position="1451"/>
    </location>
</feature>
<name>A0AAV4BUE3_9GAST</name>
<feature type="compositionally biased region" description="Low complexity" evidence="6">
    <location>
        <begin position="903"/>
        <end position="931"/>
    </location>
</feature>
<feature type="domain" description="Ig-like" evidence="8">
    <location>
        <begin position="650"/>
        <end position="740"/>
    </location>
</feature>
<feature type="compositionally biased region" description="Low complexity" evidence="6">
    <location>
        <begin position="1174"/>
        <end position="1190"/>
    </location>
</feature>
<dbReference type="Proteomes" id="UP000735302">
    <property type="component" value="Unassembled WGS sequence"/>
</dbReference>
<keyword evidence="1" id="KW-0433">Leucine-rich repeat</keyword>
<dbReference type="InterPro" id="IPR032675">
    <property type="entry name" value="LRR_dom_sf"/>
</dbReference>
<dbReference type="InterPro" id="IPR003591">
    <property type="entry name" value="Leu-rich_rpt_typical-subtyp"/>
</dbReference>
<dbReference type="SMART" id="SM00365">
    <property type="entry name" value="LRR_SD22"/>
    <property type="match status" value="5"/>
</dbReference>
<keyword evidence="7" id="KW-1133">Transmembrane helix</keyword>
<dbReference type="InterPro" id="IPR013098">
    <property type="entry name" value="Ig_I-set"/>
</dbReference>
<feature type="region of interest" description="Disordered" evidence="6">
    <location>
        <begin position="889"/>
        <end position="939"/>
    </location>
</feature>
<keyword evidence="2" id="KW-0732">Signal</keyword>
<feature type="region of interest" description="Disordered" evidence="6">
    <location>
        <begin position="1328"/>
        <end position="1354"/>
    </location>
</feature>
<keyword evidence="10" id="KW-1185">Reference proteome</keyword>
<dbReference type="Pfam" id="PF13927">
    <property type="entry name" value="Ig_3"/>
    <property type="match status" value="1"/>
</dbReference>
<dbReference type="SUPFAM" id="SSF52058">
    <property type="entry name" value="L domain-like"/>
    <property type="match status" value="2"/>
</dbReference>
<gene>
    <name evidence="9" type="ORF">PoB_004912700</name>
</gene>
<feature type="region of interest" description="Disordered" evidence="6">
    <location>
        <begin position="1371"/>
        <end position="1479"/>
    </location>
</feature>
<dbReference type="InterPro" id="IPR036179">
    <property type="entry name" value="Ig-like_dom_sf"/>
</dbReference>
<dbReference type="Gene3D" id="3.80.10.10">
    <property type="entry name" value="Ribonuclease Inhibitor"/>
    <property type="match status" value="3"/>
</dbReference>
<keyword evidence="3" id="KW-0677">Repeat</keyword>
<dbReference type="InterPro" id="IPR001611">
    <property type="entry name" value="Leu-rich_rpt"/>
</dbReference>
<dbReference type="PROSITE" id="PS50835">
    <property type="entry name" value="IG_LIKE"/>
    <property type="match status" value="3"/>
</dbReference>
<feature type="region of interest" description="Disordered" evidence="6">
    <location>
        <begin position="980"/>
        <end position="1022"/>
    </location>
</feature>
<dbReference type="FunFam" id="2.60.40.10:FF:000161">
    <property type="entry name" value="Leucine rich repeats and immunoglobulin like domains 2"/>
    <property type="match status" value="1"/>
</dbReference>
<keyword evidence="7" id="KW-0472">Membrane</keyword>
<evidence type="ECO:0000256" key="4">
    <source>
        <dbReference type="ARBA" id="ARBA00023157"/>
    </source>
</evidence>
<evidence type="ECO:0000313" key="10">
    <source>
        <dbReference type="Proteomes" id="UP000735302"/>
    </source>
</evidence>
<dbReference type="InterPro" id="IPR013783">
    <property type="entry name" value="Ig-like_fold"/>
</dbReference>
<keyword evidence="5" id="KW-0325">Glycoprotein</keyword>
<dbReference type="FunFam" id="2.60.40.10:FF:000150">
    <property type="entry name" value="Leucine rich repeats and immunoglobulin like domains 3"/>
    <property type="match status" value="1"/>
</dbReference>
<evidence type="ECO:0000259" key="8">
    <source>
        <dbReference type="PROSITE" id="PS50835"/>
    </source>
</evidence>
<keyword evidence="7" id="KW-0812">Transmembrane</keyword>
<feature type="compositionally biased region" description="Polar residues" evidence="6">
    <location>
        <begin position="1328"/>
        <end position="1353"/>
    </location>
</feature>
<dbReference type="SMART" id="SM00409">
    <property type="entry name" value="IG"/>
    <property type="match status" value="3"/>
</dbReference>
<evidence type="ECO:0000256" key="5">
    <source>
        <dbReference type="ARBA" id="ARBA00023180"/>
    </source>
</evidence>
<evidence type="ECO:0000313" key="9">
    <source>
        <dbReference type="EMBL" id="GFO22622.1"/>
    </source>
</evidence>
<dbReference type="SMART" id="SM00369">
    <property type="entry name" value="LRR_TYP"/>
    <property type="match status" value="13"/>
</dbReference>
<dbReference type="InterPro" id="IPR050467">
    <property type="entry name" value="LRFN"/>
</dbReference>
<dbReference type="Pfam" id="PF13855">
    <property type="entry name" value="LRR_8"/>
    <property type="match status" value="3"/>
</dbReference>
<evidence type="ECO:0000256" key="1">
    <source>
        <dbReference type="ARBA" id="ARBA00022614"/>
    </source>
</evidence>
<proteinExistence type="predicted"/>
<dbReference type="FunFam" id="3.80.10.10:FF:001164">
    <property type="entry name" value="GH01279p"/>
    <property type="match status" value="1"/>
</dbReference>
<feature type="transmembrane region" description="Helical" evidence="7">
    <location>
        <begin position="763"/>
        <end position="785"/>
    </location>
</feature>
<dbReference type="PANTHER" id="PTHR45842:SF21">
    <property type="entry name" value="IG-LIKE DOMAIN-CONTAINING PROTEIN"/>
    <property type="match status" value="1"/>
</dbReference>
<reference evidence="9 10" key="1">
    <citation type="journal article" date="2021" name="Elife">
        <title>Chloroplast acquisition without the gene transfer in kleptoplastic sea slugs, Plakobranchus ocellatus.</title>
        <authorList>
            <person name="Maeda T."/>
            <person name="Takahashi S."/>
            <person name="Yoshida T."/>
            <person name="Shimamura S."/>
            <person name="Takaki Y."/>
            <person name="Nagai Y."/>
            <person name="Toyoda A."/>
            <person name="Suzuki Y."/>
            <person name="Arimoto A."/>
            <person name="Ishii H."/>
            <person name="Satoh N."/>
            <person name="Nishiyama T."/>
            <person name="Hasebe M."/>
            <person name="Maruyama T."/>
            <person name="Minagawa J."/>
            <person name="Obokata J."/>
            <person name="Shigenobu S."/>
        </authorList>
    </citation>
    <scope>NUCLEOTIDE SEQUENCE [LARGE SCALE GENOMIC DNA]</scope>
</reference>
<feature type="compositionally biased region" description="Low complexity" evidence="6">
    <location>
        <begin position="1229"/>
        <end position="1241"/>
    </location>
</feature>
<dbReference type="InterPro" id="IPR007110">
    <property type="entry name" value="Ig-like_dom"/>
</dbReference>
<dbReference type="FunFam" id="3.80.10.10:FF:000023">
    <property type="entry name" value="Leucine rich repeats and immunoglobulin like domains 3"/>
    <property type="match status" value="1"/>
</dbReference>
<feature type="region of interest" description="Disordered" evidence="6">
    <location>
        <begin position="797"/>
        <end position="827"/>
    </location>
</feature>
<evidence type="ECO:0000256" key="3">
    <source>
        <dbReference type="ARBA" id="ARBA00022737"/>
    </source>
</evidence>
<dbReference type="EMBL" id="BLXT01005430">
    <property type="protein sequence ID" value="GFO22622.1"/>
    <property type="molecule type" value="Genomic_DNA"/>
</dbReference>
<evidence type="ECO:0000256" key="6">
    <source>
        <dbReference type="SAM" id="MobiDB-lite"/>
    </source>
</evidence>
<dbReference type="PROSITE" id="PS51450">
    <property type="entry name" value="LRR"/>
    <property type="match status" value="4"/>
</dbReference>
<keyword evidence="4" id="KW-1015">Disulfide bond</keyword>
<dbReference type="Gene3D" id="2.60.40.10">
    <property type="entry name" value="Immunoglobulins"/>
    <property type="match status" value="3"/>
</dbReference>